<dbReference type="RefSeq" id="WP_153054670.1">
    <property type="nucleotide sequence ID" value="NZ_BDCX01000028.1"/>
</dbReference>
<evidence type="ECO:0000256" key="1">
    <source>
        <dbReference type="SAM" id="Phobius"/>
    </source>
</evidence>
<dbReference type="AlphaFoldDB" id="A0A171DQM4"/>
<keyword evidence="3" id="KW-1185">Reference proteome</keyword>
<name>A0A171DQM4_9ACTN</name>
<comment type="caution">
    <text evidence="2">The sequence shown here is derived from an EMBL/GenBank/DDBJ whole genome shotgun (WGS) entry which is preliminary data.</text>
</comment>
<accession>A0A171DQM4</accession>
<dbReference type="EMBL" id="BDCX01000028">
    <property type="protein sequence ID" value="GAT71365.1"/>
    <property type="molecule type" value="Genomic_DNA"/>
</dbReference>
<proteinExistence type="predicted"/>
<reference evidence="3" key="2">
    <citation type="submission" date="2016-04" db="EMBL/GenBank/DDBJ databases">
        <title>Planomonospora sphaerica JCM9374 whole genome shotgun sequence.</title>
        <authorList>
            <person name="Suzuki T."/>
            <person name="Dohra H."/>
            <person name="Kodani S."/>
        </authorList>
    </citation>
    <scope>NUCLEOTIDE SEQUENCE [LARGE SCALE GENOMIC DNA]</scope>
    <source>
        <strain evidence="3">JCM 9374</strain>
    </source>
</reference>
<feature type="transmembrane region" description="Helical" evidence="1">
    <location>
        <begin position="39"/>
        <end position="56"/>
    </location>
</feature>
<sequence length="199" mass="22269">MNPYRRRALVAVLAVSALLGVLAMGSALWWGGNRHPLTAVPQIALLLLGFWVIDRTRTFADPTRLRELRILVRTMPASAHSGGRDGVLLWRVQRRKRSAIICRLSQAALAEAELAAGQPFSTVGYDVFSIKEYTISRYHGSYILTPATGGAWQFSSPYRHTRRSSLREMMFAVKTGAAYVTDTDIAELTIQLRRAQPRR</sequence>
<evidence type="ECO:0000313" key="2">
    <source>
        <dbReference type="EMBL" id="GAT71365.1"/>
    </source>
</evidence>
<gene>
    <name evidence="2" type="ORF">PS9374_07056</name>
</gene>
<dbReference type="OrthoDB" id="9838049at2"/>
<protein>
    <submittedName>
        <fullName evidence="2">Uncharacterized protein</fullName>
    </submittedName>
</protein>
<evidence type="ECO:0000313" key="3">
    <source>
        <dbReference type="Proteomes" id="UP000077701"/>
    </source>
</evidence>
<dbReference type="Proteomes" id="UP000077701">
    <property type="component" value="Unassembled WGS sequence"/>
</dbReference>
<keyword evidence="1" id="KW-0472">Membrane</keyword>
<keyword evidence="1" id="KW-0812">Transmembrane</keyword>
<reference evidence="2 3" key="1">
    <citation type="journal article" date="2016" name="Genome Announc.">
        <title>Draft Genome Sequence of Planomonospora sphaerica JCM9374, a Rare Actinomycete.</title>
        <authorList>
            <person name="Dohra H."/>
            <person name="Suzuki T."/>
            <person name="Inoue Y."/>
            <person name="Kodani S."/>
        </authorList>
    </citation>
    <scope>NUCLEOTIDE SEQUENCE [LARGE SCALE GENOMIC DNA]</scope>
    <source>
        <strain evidence="2 3">JCM 9374</strain>
    </source>
</reference>
<keyword evidence="1" id="KW-1133">Transmembrane helix</keyword>
<organism evidence="2 3">
    <name type="scientific">Planomonospora sphaerica</name>
    <dbReference type="NCBI Taxonomy" id="161355"/>
    <lineage>
        <taxon>Bacteria</taxon>
        <taxon>Bacillati</taxon>
        <taxon>Actinomycetota</taxon>
        <taxon>Actinomycetes</taxon>
        <taxon>Streptosporangiales</taxon>
        <taxon>Streptosporangiaceae</taxon>
        <taxon>Planomonospora</taxon>
    </lineage>
</organism>